<evidence type="ECO:0000313" key="3">
    <source>
        <dbReference type="Proteomes" id="UP000053958"/>
    </source>
</evidence>
<evidence type="ECO:0000256" key="1">
    <source>
        <dbReference type="SAM" id="MobiDB-lite"/>
    </source>
</evidence>
<dbReference type="RefSeq" id="XP_013331771.1">
    <property type="nucleotide sequence ID" value="XM_013476317.1"/>
</dbReference>
<dbReference type="Proteomes" id="UP000053958">
    <property type="component" value="Unassembled WGS sequence"/>
</dbReference>
<feature type="compositionally biased region" description="Polar residues" evidence="1">
    <location>
        <begin position="1"/>
        <end position="23"/>
    </location>
</feature>
<dbReference type="EMBL" id="LASV01000034">
    <property type="protein sequence ID" value="KKA25159.1"/>
    <property type="molecule type" value="Genomic_DNA"/>
</dbReference>
<evidence type="ECO:0000313" key="2">
    <source>
        <dbReference type="EMBL" id="KKA25159.1"/>
    </source>
</evidence>
<dbReference type="AlphaFoldDB" id="A0A0F4Z3S2"/>
<comment type="caution">
    <text evidence="2">The sequence shown here is derived from an EMBL/GenBank/DDBJ whole genome shotgun (WGS) entry which is preliminary data.</text>
</comment>
<gene>
    <name evidence="2" type="ORF">T310_0799</name>
</gene>
<feature type="region of interest" description="Disordered" evidence="1">
    <location>
        <begin position="1"/>
        <end position="28"/>
    </location>
</feature>
<protein>
    <submittedName>
        <fullName evidence="2">Uncharacterized protein</fullName>
    </submittedName>
</protein>
<organism evidence="2 3">
    <name type="scientific">Rasamsonia emersonii (strain ATCC 16479 / CBS 393.64 / IMI 116815)</name>
    <dbReference type="NCBI Taxonomy" id="1408163"/>
    <lineage>
        <taxon>Eukaryota</taxon>
        <taxon>Fungi</taxon>
        <taxon>Dikarya</taxon>
        <taxon>Ascomycota</taxon>
        <taxon>Pezizomycotina</taxon>
        <taxon>Eurotiomycetes</taxon>
        <taxon>Eurotiomycetidae</taxon>
        <taxon>Eurotiales</taxon>
        <taxon>Trichocomaceae</taxon>
        <taxon>Rasamsonia</taxon>
    </lineage>
</organism>
<accession>A0A0F4Z3S2</accession>
<dbReference type="GeneID" id="25312853"/>
<dbReference type="STRING" id="1408163.A0A0F4Z3S2"/>
<reference evidence="2 3" key="1">
    <citation type="submission" date="2015-04" db="EMBL/GenBank/DDBJ databases">
        <authorList>
            <person name="Heijne W.H."/>
            <person name="Fedorova N.D."/>
            <person name="Nierman W.C."/>
            <person name="Vollebregt A.W."/>
            <person name="Zhao Z."/>
            <person name="Wu L."/>
            <person name="Kumar M."/>
            <person name="Stam H."/>
            <person name="van den Berg M.A."/>
            <person name="Pel H.J."/>
        </authorList>
    </citation>
    <scope>NUCLEOTIDE SEQUENCE [LARGE SCALE GENOMIC DNA]</scope>
    <source>
        <strain evidence="2 3">CBS 393.64</strain>
    </source>
</reference>
<dbReference type="OrthoDB" id="4368377at2759"/>
<proteinExistence type="predicted"/>
<sequence length="239" mass="27808">MITPQTPENSQHPSPRTTTSRANKSIEKGGWGKKNMGIFVLAEVVFDTLRLYPLGKYTRSWNKAFTGSETKTQQKTWIQQYRTEESSCEHLLQRETYLKEEIDALQKLPEKDLTTDEVAQKLRAREDELARIKQVYWLHRQKLGNLQSGKPQGGAWIREFDLQQKQRKTRHWKKDREACELRGGCCDRDCGCCERARKILRPEGKTMEKKKMHCSVACGCCVRSRGFEDVDPELRKSVQ</sequence>
<keyword evidence="3" id="KW-1185">Reference proteome</keyword>
<name>A0A0F4Z3S2_RASE3</name>